<name>A0ABD2RPN2_9SOLN</name>
<protein>
    <recommendedName>
        <fullName evidence="8">Sodium/calcium exchanger membrane region domain-containing protein</fullName>
    </recommendedName>
</protein>
<comment type="caution">
    <text evidence="9">The sequence shown here is derived from an EMBL/GenBank/DDBJ whole genome shotgun (WGS) entry which is preliminary data.</text>
</comment>
<feature type="transmembrane region" description="Helical" evidence="7">
    <location>
        <begin position="42"/>
        <end position="61"/>
    </location>
</feature>
<keyword evidence="10" id="KW-1185">Reference proteome</keyword>
<keyword evidence="2" id="KW-0813">Transport</keyword>
<dbReference type="GO" id="GO:0012505">
    <property type="term" value="C:endomembrane system"/>
    <property type="evidence" value="ECO:0007669"/>
    <property type="project" value="UniProtKB-SubCell"/>
</dbReference>
<dbReference type="InterPro" id="IPR044880">
    <property type="entry name" value="NCX_ion-bd_dom_sf"/>
</dbReference>
<evidence type="ECO:0000256" key="3">
    <source>
        <dbReference type="ARBA" id="ARBA00022692"/>
    </source>
</evidence>
<dbReference type="Gene3D" id="1.20.1420.30">
    <property type="entry name" value="NCX, central ion-binding region"/>
    <property type="match status" value="1"/>
</dbReference>
<feature type="transmembrane region" description="Helical" evidence="7">
    <location>
        <begin position="20"/>
        <end position="36"/>
    </location>
</feature>
<reference evidence="9 10" key="1">
    <citation type="submission" date="2024-05" db="EMBL/GenBank/DDBJ databases">
        <title>De novo assembly of an allotetraploid wild potato.</title>
        <authorList>
            <person name="Hosaka A.J."/>
        </authorList>
    </citation>
    <scope>NUCLEOTIDE SEQUENCE [LARGE SCALE GENOMIC DNA]</scope>
    <source>
        <tissue evidence="9">Young leaves</tissue>
    </source>
</reference>
<dbReference type="InterPro" id="IPR051171">
    <property type="entry name" value="CaCA"/>
</dbReference>
<feature type="domain" description="Sodium/calcium exchanger membrane region" evidence="8">
    <location>
        <begin position="43"/>
        <end position="207"/>
    </location>
</feature>
<proteinExistence type="predicted"/>
<dbReference type="GO" id="GO:0006811">
    <property type="term" value="P:monoatomic ion transport"/>
    <property type="evidence" value="ECO:0007669"/>
    <property type="project" value="UniProtKB-KW"/>
</dbReference>
<feature type="transmembrane region" description="Helical" evidence="7">
    <location>
        <begin position="188"/>
        <end position="209"/>
    </location>
</feature>
<dbReference type="PANTHER" id="PTHR11878">
    <property type="entry name" value="SODIUM/CALCIUM EXCHANGER"/>
    <property type="match status" value="1"/>
</dbReference>
<evidence type="ECO:0000313" key="9">
    <source>
        <dbReference type="EMBL" id="KAL3333856.1"/>
    </source>
</evidence>
<evidence type="ECO:0000256" key="7">
    <source>
        <dbReference type="SAM" id="Phobius"/>
    </source>
</evidence>
<sequence>MLESTESRKLNNIYLRVARIFWQSLLLPWKLLFAFVPPYQIAHGWIAFICSLIFISGIAYVVTKITDLISCVTGINPYVIAFTALASGTSWPDLVASKIAADRQLTADSAIANITCSNSVNIYIGIGVPWLIDTLYNYIAYNKPLRIDNAEGLSFSLLVFFSTSVACIGVLVFRRLTIGAELGGPRVWAWVTCIFFMLLWLIFVVLSSLRVSGII</sequence>
<evidence type="ECO:0000256" key="1">
    <source>
        <dbReference type="ARBA" id="ARBA00004127"/>
    </source>
</evidence>
<feature type="transmembrane region" description="Helical" evidence="7">
    <location>
        <begin position="68"/>
        <end position="88"/>
    </location>
</feature>
<dbReference type="Proteomes" id="UP001627284">
    <property type="component" value="Unassembled WGS sequence"/>
</dbReference>
<evidence type="ECO:0000256" key="2">
    <source>
        <dbReference type="ARBA" id="ARBA00022448"/>
    </source>
</evidence>
<evidence type="ECO:0000256" key="5">
    <source>
        <dbReference type="ARBA" id="ARBA00023065"/>
    </source>
</evidence>
<evidence type="ECO:0000313" key="10">
    <source>
        <dbReference type="Proteomes" id="UP001627284"/>
    </source>
</evidence>
<dbReference type="EMBL" id="JBJKTR010000018">
    <property type="protein sequence ID" value="KAL3333856.1"/>
    <property type="molecule type" value="Genomic_DNA"/>
</dbReference>
<keyword evidence="6 7" id="KW-0472">Membrane</keyword>
<keyword evidence="3 7" id="KW-0812">Transmembrane</keyword>
<organism evidence="9 10">
    <name type="scientific">Solanum stoloniferum</name>
    <dbReference type="NCBI Taxonomy" id="62892"/>
    <lineage>
        <taxon>Eukaryota</taxon>
        <taxon>Viridiplantae</taxon>
        <taxon>Streptophyta</taxon>
        <taxon>Embryophyta</taxon>
        <taxon>Tracheophyta</taxon>
        <taxon>Spermatophyta</taxon>
        <taxon>Magnoliopsida</taxon>
        <taxon>eudicotyledons</taxon>
        <taxon>Gunneridae</taxon>
        <taxon>Pentapetalae</taxon>
        <taxon>asterids</taxon>
        <taxon>lamiids</taxon>
        <taxon>Solanales</taxon>
        <taxon>Solanaceae</taxon>
        <taxon>Solanoideae</taxon>
        <taxon>Solaneae</taxon>
        <taxon>Solanum</taxon>
    </lineage>
</organism>
<gene>
    <name evidence="9" type="ORF">AABB24_030562</name>
</gene>
<dbReference type="AlphaFoldDB" id="A0ABD2RPN2"/>
<evidence type="ECO:0000256" key="6">
    <source>
        <dbReference type="ARBA" id="ARBA00023136"/>
    </source>
</evidence>
<dbReference type="InterPro" id="IPR004837">
    <property type="entry name" value="NaCa_Exmemb"/>
</dbReference>
<keyword evidence="5" id="KW-0406">Ion transport</keyword>
<evidence type="ECO:0000259" key="8">
    <source>
        <dbReference type="Pfam" id="PF01699"/>
    </source>
</evidence>
<keyword evidence="4 7" id="KW-1133">Transmembrane helix</keyword>
<dbReference type="Pfam" id="PF01699">
    <property type="entry name" value="Na_Ca_ex"/>
    <property type="match status" value="1"/>
</dbReference>
<dbReference type="PANTHER" id="PTHR11878:SF65">
    <property type="entry name" value="NA_CA-EXCHANGE PROTEIN, ISOFORM G"/>
    <property type="match status" value="1"/>
</dbReference>
<evidence type="ECO:0000256" key="4">
    <source>
        <dbReference type="ARBA" id="ARBA00022989"/>
    </source>
</evidence>
<accession>A0ABD2RPN2</accession>
<feature type="transmembrane region" description="Helical" evidence="7">
    <location>
        <begin position="153"/>
        <end position="176"/>
    </location>
</feature>
<comment type="subcellular location">
    <subcellularLocation>
        <location evidence="1">Endomembrane system</location>
        <topology evidence="1">Multi-pass membrane protein</topology>
    </subcellularLocation>
</comment>